<dbReference type="AlphaFoldDB" id="A0A086SXL2"/>
<proteinExistence type="predicted"/>
<feature type="compositionally biased region" description="Polar residues" evidence="1">
    <location>
        <begin position="92"/>
        <end position="101"/>
    </location>
</feature>
<sequence>MKGTQWGGDIGEADSLVRARQPHSQDQGIYGRHLQQARRPPTRPSVREQQDERNAAERLSPTGSGRPGVFTFVNKNREVGGLSHVGPLMHPSSISPTREID</sequence>
<gene>
    <name evidence="2" type="ORF">ACRE_074190</name>
</gene>
<protein>
    <submittedName>
        <fullName evidence="2">Uncharacterized protein</fullName>
    </submittedName>
</protein>
<name>A0A086SXL2_HAPC1</name>
<keyword evidence="3" id="KW-1185">Reference proteome</keyword>
<organism evidence="2 3">
    <name type="scientific">Hapsidospora chrysogenum (strain ATCC 11550 / CBS 779.69 / DSM 880 / IAM 14645 / JCM 23072 / IMI 49137)</name>
    <name type="common">Acremonium chrysogenum</name>
    <dbReference type="NCBI Taxonomy" id="857340"/>
    <lineage>
        <taxon>Eukaryota</taxon>
        <taxon>Fungi</taxon>
        <taxon>Dikarya</taxon>
        <taxon>Ascomycota</taxon>
        <taxon>Pezizomycotina</taxon>
        <taxon>Sordariomycetes</taxon>
        <taxon>Hypocreomycetidae</taxon>
        <taxon>Hypocreales</taxon>
        <taxon>Bionectriaceae</taxon>
        <taxon>Hapsidospora</taxon>
    </lineage>
</organism>
<evidence type="ECO:0000256" key="1">
    <source>
        <dbReference type="SAM" id="MobiDB-lite"/>
    </source>
</evidence>
<feature type="region of interest" description="Disordered" evidence="1">
    <location>
        <begin position="1"/>
        <end position="101"/>
    </location>
</feature>
<feature type="compositionally biased region" description="Gly residues" evidence="1">
    <location>
        <begin position="1"/>
        <end position="10"/>
    </location>
</feature>
<evidence type="ECO:0000313" key="3">
    <source>
        <dbReference type="Proteomes" id="UP000029964"/>
    </source>
</evidence>
<dbReference type="EMBL" id="JPKY01000112">
    <property type="protein sequence ID" value="KFH41844.1"/>
    <property type="molecule type" value="Genomic_DNA"/>
</dbReference>
<evidence type="ECO:0000313" key="2">
    <source>
        <dbReference type="EMBL" id="KFH41844.1"/>
    </source>
</evidence>
<comment type="caution">
    <text evidence="2">The sequence shown here is derived from an EMBL/GenBank/DDBJ whole genome shotgun (WGS) entry which is preliminary data.</text>
</comment>
<accession>A0A086SXL2</accession>
<dbReference type="HOGENOM" id="CLU_2290809_0_0_1"/>
<feature type="compositionally biased region" description="Basic and acidic residues" evidence="1">
    <location>
        <begin position="45"/>
        <end position="56"/>
    </location>
</feature>
<dbReference type="Proteomes" id="UP000029964">
    <property type="component" value="Unassembled WGS sequence"/>
</dbReference>
<reference evidence="3" key="1">
    <citation type="journal article" date="2014" name="Genome Announc.">
        <title>Genome sequence and annotation of Acremonium chrysogenum, producer of the beta-lactam antibiotic cephalosporin C.</title>
        <authorList>
            <person name="Terfehr D."/>
            <person name="Dahlmann T.A."/>
            <person name="Specht T."/>
            <person name="Zadra I."/>
            <person name="Kuernsteiner H."/>
            <person name="Kueck U."/>
        </authorList>
    </citation>
    <scope>NUCLEOTIDE SEQUENCE [LARGE SCALE GENOMIC DNA]</scope>
    <source>
        <strain evidence="3">ATCC 11550 / CBS 779.69 / DSM 880 / IAM 14645 / JCM 23072 / IMI 49137</strain>
    </source>
</reference>